<reference evidence="4" key="1">
    <citation type="submission" date="2020-11" db="EMBL/GenBank/DDBJ databases">
        <authorList>
            <person name="Tran Van P."/>
        </authorList>
    </citation>
    <scope>NUCLEOTIDE SEQUENCE</scope>
</reference>
<dbReference type="GO" id="GO:0019236">
    <property type="term" value="P:response to pheromone"/>
    <property type="evidence" value="ECO:0007669"/>
    <property type="project" value="InterPro"/>
</dbReference>
<dbReference type="PANTHER" id="PTHR23252:SF43">
    <property type="entry name" value="INTIMAL THICKNESS RELATED RECEPTOR IRP DOMAIN-CONTAINING PROTEIN"/>
    <property type="match status" value="1"/>
</dbReference>
<evidence type="ECO:0000313" key="4">
    <source>
        <dbReference type="EMBL" id="CAD7276889.1"/>
    </source>
</evidence>
<dbReference type="InterPro" id="IPR019336">
    <property type="entry name" value="GPR180/TMEM145_TM"/>
</dbReference>
<sequence length="361" mass="40883">MELVRLDMVGADDADSDAIQSWPDAVTAVIRCLMAFLFMRELRSAFSRPERPTLSHFPTEKQRETLLRFGAAALVWFLGVPFAVIVISTKVDVFWRFKIALGLTYGVDAVGHACMCHLLWAKRHAERYGFNGSEIVTSSPTPFFLSDDGFKASKGAVGDGFKRVWDDSDVAEQSRRSLLDGDESDGVEILDITAMANLLNLGDLYLRELKEENAALKKTIDEEESALEDLLRVFKEKCYEREKALLIANSEVARRMEEDAERRLGSLSEKCVQLSSEVTTLTARKWKLERTVEEMQECTQAEITMTKKLVEEKRKLVELSKPLEEGIETLKNMLEMNARACEDYCLLEASMVELLKKSDLK</sequence>
<feature type="coiled-coil region" evidence="1">
    <location>
        <begin position="206"/>
        <end position="233"/>
    </location>
</feature>
<dbReference type="GO" id="GO:0007186">
    <property type="term" value="P:G protein-coupled receptor signaling pathway"/>
    <property type="evidence" value="ECO:0007669"/>
    <property type="project" value="InterPro"/>
</dbReference>
<evidence type="ECO:0000259" key="3">
    <source>
        <dbReference type="Pfam" id="PF10192"/>
    </source>
</evidence>
<dbReference type="EMBL" id="CAJPEX010000739">
    <property type="protein sequence ID" value="CAG0917041.1"/>
    <property type="molecule type" value="Genomic_DNA"/>
</dbReference>
<proteinExistence type="predicted"/>
<name>A0A7R9GDJ8_9CRUS</name>
<dbReference type="InterPro" id="IPR047831">
    <property type="entry name" value="GPR180/TMEM145"/>
</dbReference>
<dbReference type="AlphaFoldDB" id="A0A7R9GDJ8"/>
<dbReference type="Proteomes" id="UP000678499">
    <property type="component" value="Unassembled WGS sequence"/>
</dbReference>
<dbReference type="PANTHER" id="PTHR23252">
    <property type="entry name" value="INTIMAL THICKNESS RECEPTOR-RELATED"/>
    <property type="match status" value="1"/>
</dbReference>
<accession>A0A7R9GDJ8</accession>
<evidence type="ECO:0000256" key="2">
    <source>
        <dbReference type="SAM" id="Phobius"/>
    </source>
</evidence>
<feature type="domain" description="GPR180/TMEM145 transmembrane" evidence="3">
    <location>
        <begin position="15"/>
        <end position="115"/>
    </location>
</feature>
<keyword evidence="5" id="KW-1185">Reference proteome</keyword>
<keyword evidence="2" id="KW-1133">Transmembrane helix</keyword>
<keyword evidence="2" id="KW-0472">Membrane</keyword>
<evidence type="ECO:0000256" key="1">
    <source>
        <dbReference type="SAM" id="Coils"/>
    </source>
</evidence>
<keyword evidence="1" id="KW-0175">Coiled coil</keyword>
<protein>
    <recommendedName>
        <fullName evidence="3">GPR180/TMEM145 transmembrane domain-containing protein</fullName>
    </recommendedName>
</protein>
<organism evidence="4">
    <name type="scientific">Notodromas monacha</name>
    <dbReference type="NCBI Taxonomy" id="399045"/>
    <lineage>
        <taxon>Eukaryota</taxon>
        <taxon>Metazoa</taxon>
        <taxon>Ecdysozoa</taxon>
        <taxon>Arthropoda</taxon>
        <taxon>Crustacea</taxon>
        <taxon>Oligostraca</taxon>
        <taxon>Ostracoda</taxon>
        <taxon>Podocopa</taxon>
        <taxon>Podocopida</taxon>
        <taxon>Cypridocopina</taxon>
        <taxon>Cypridoidea</taxon>
        <taxon>Cyprididae</taxon>
        <taxon>Notodromas</taxon>
    </lineage>
</organism>
<gene>
    <name evidence="4" type="ORF">NMOB1V02_LOCUS4637</name>
</gene>
<feature type="transmembrane region" description="Helical" evidence="2">
    <location>
        <begin position="99"/>
        <end position="120"/>
    </location>
</feature>
<keyword evidence="2" id="KW-0812">Transmembrane</keyword>
<feature type="transmembrane region" description="Helical" evidence="2">
    <location>
        <begin position="66"/>
        <end position="87"/>
    </location>
</feature>
<dbReference type="Pfam" id="PF10192">
    <property type="entry name" value="GPR180-TMEM145_TM"/>
    <property type="match status" value="1"/>
</dbReference>
<evidence type="ECO:0000313" key="5">
    <source>
        <dbReference type="Proteomes" id="UP000678499"/>
    </source>
</evidence>
<dbReference type="EMBL" id="OA882776">
    <property type="protein sequence ID" value="CAD7276889.1"/>
    <property type="molecule type" value="Genomic_DNA"/>
</dbReference>